<dbReference type="Gene3D" id="1.10.238.10">
    <property type="entry name" value="EF-hand"/>
    <property type="match status" value="1"/>
</dbReference>
<keyword evidence="2" id="KW-0479">Metal-binding</keyword>
<proteinExistence type="inferred from homology"/>
<keyword evidence="7" id="KW-1185">Reference proteome</keyword>
<dbReference type="PANTHER" id="PTHR11639">
    <property type="entry name" value="S100 CALCIUM-BINDING PROTEIN"/>
    <property type="match status" value="1"/>
</dbReference>
<dbReference type="PANTHER" id="PTHR11639:SF142">
    <property type="entry name" value="PROTEIN S100-B"/>
    <property type="match status" value="1"/>
</dbReference>
<name>A0A3Q2CEZ2_CYPVA</name>
<feature type="domain" description="EF-hand" evidence="5">
    <location>
        <begin position="113"/>
        <end position="148"/>
    </location>
</feature>
<dbReference type="GeneTree" id="ENSGT00940000161997"/>
<dbReference type="GO" id="GO:0005615">
    <property type="term" value="C:extracellular space"/>
    <property type="evidence" value="ECO:0007669"/>
    <property type="project" value="TreeGrafter"/>
</dbReference>
<dbReference type="OMA" id="MVTSACQ"/>
<dbReference type="PROSITE" id="PS50222">
    <property type="entry name" value="EF_HAND_2"/>
    <property type="match status" value="1"/>
</dbReference>
<dbReference type="GO" id="GO:0044548">
    <property type="term" value="F:S100 protein binding"/>
    <property type="evidence" value="ECO:0007669"/>
    <property type="project" value="TreeGrafter"/>
</dbReference>
<dbReference type="GeneID" id="107083304"/>
<dbReference type="Ensembl" id="ENSCVAT00000009750.1">
    <property type="protein sequence ID" value="ENSCVAP00000003609.1"/>
    <property type="gene ID" value="ENSCVAG00000004806.1"/>
</dbReference>
<dbReference type="OrthoDB" id="26525at2759"/>
<dbReference type="PROSITE" id="PS00303">
    <property type="entry name" value="S100_CABP"/>
    <property type="match status" value="1"/>
</dbReference>
<dbReference type="InterPro" id="IPR002048">
    <property type="entry name" value="EF_hand_dom"/>
</dbReference>
<evidence type="ECO:0000313" key="6">
    <source>
        <dbReference type="Ensembl" id="ENSCVAP00000003609.1"/>
    </source>
</evidence>
<dbReference type="KEGG" id="cvg:107083304"/>
<evidence type="ECO:0000256" key="4">
    <source>
        <dbReference type="ARBA" id="ARBA00022837"/>
    </source>
</evidence>
<dbReference type="SMART" id="SM01394">
    <property type="entry name" value="S_100"/>
    <property type="match status" value="1"/>
</dbReference>
<dbReference type="RefSeq" id="XP_015227908.1">
    <property type="nucleotide sequence ID" value="XM_015372422.1"/>
</dbReference>
<organism evidence="6 7">
    <name type="scientific">Cyprinodon variegatus</name>
    <name type="common">Sheepshead minnow</name>
    <dbReference type="NCBI Taxonomy" id="28743"/>
    <lineage>
        <taxon>Eukaryota</taxon>
        <taxon>Metazoa</taxon>
        <taxon>Chordata</taxon>
        <taxon>Craniata</taxon>
        <taxon>Vertebrata</taxon>
        <taxon>Euteleostomi</taxon>
        <taxon>Actinopterygii</taxon>
        <taxon>Neopterygii</taxon>
        <taxon>Teleostei</taxon>
        <taxon>Neoteleostei</taxon>
        <taxon>Acanthomorphata</taxon>
        <taxon>Ovalentaria</taxon>
        <taxon>Atherinomorphae</taxon>
        <taxon>Cyprinodontiformes</taxon>
        <taxon>Cyprinodontidae</taxon>
        <taxon>Cyprinodon</taxon>
    </lineage>
</organism>
<dbReference type="AlphaFoldDB" id="A0A3Q2CEZ2"/>
<dbReference type="InterPro" id="IPR034325">
    <property type="entry name" value="S-100_dom"/>
</dbReference>
<dbReference type="Pfam" id="PF01023">
    <property type="entry name" value="S_100"/>
    <property type="match status" value="1"/>
</dbReference>
<evidence type="ECO:0000256" key="3">
    <source>
        <dbReference type="ARBA" id="ARBA00022737"/>
    </source>
</evidence>
<dbReference type="InterPro" id="IPR011992">
    <property type="entry name" value="EF-hand-dom_pair"/>
</dbReference>
<dbReference type="GO" id="GO:0005634">
    <property type="term" value="C:nucleus"/>
    <property type="evidence" value="ECO:0007669"/>
    <property type="project" value="TreeGrafter"/>
</dbReference>
<dbReference type="InterPro" id="IPR013787">
    <property type="entry name" value="S100_Ca-bd_sub"/>
</dbReference>
<reference evidence="6" key="2">
    <citation type="submission" date="2025-09" db="UniProtKB">
        <authorList>
            <consortium name="Ensembl"/>
        </authorList>
    </citation>
    <scope>IDENTIFICATION</scope>
</reference>
<dbReference type="GO" id="GO:0005509">
    <property type="term" value="F:calcium ion binding"/>
    <property type="evidence" value="ECO:0007669"/>
    <property type="project" value="InterPro"/>
</dbReference>
<dbReference type="CDD" id="cd00213">
    <property type="entry name" value="S-100"/>
    <property type="match status" value="1"/>
</dbReference>
<dbReference type="SUPFAM" id="SSF47473">
    <property type="entry name" value="EF-hand"/>
    <property type="match status" value="1"/>
</dbReference>
<dbReference type="InterPro" id="IPR001751">
    <property type="entry name" value="S100/CaBP7/8-like_CS"/>
</dbReference>
<dbReference type="GO" id="GO:0050786">
    <property type="term" value="F:RAGE receptor binding"/>
    <property type="evidence" value="ECO:0007669"/>
    <property type="project" value="TreeGrafter"/>
</dbReference>
<evidence type="ECO:0000256" key="2">
    <source>
        <dbReference type="ARBA" id="ARBA00022723"/>
    </source>
</evidence>
<evidence type="ECO:0000259" key="5">
    <source>
        <dbReference type="PROSITE" id="PS50222"/>
    </source>
</evidence>
<reference evidence="6" key="1">
    <citation type="submission" date="2025-08" db="UniProtKB">
        <authorList>
            <consortium name="Ensembl"/>
        </authorList>
    </citation>
    <scope>IDENTIFICATION</scope>
</reference>
<keyword evidence="4" id="KW-0106">Calcium</keyword>
<dbReference type="Proteomes" id="UP000265020">
    <property type="component" value="Unassembled WGS sequence"/>
</dbReference>
<dbReference type="GO" id="GO:0048306">
    <property type="term" value="F:calcium-dependent protein binding"/>
    <property type="evidence" value="ECO:0007669"/>
    <property type="project" value="TreeGrafter"/>
</dbReference>
<dbReference type="GO" id="GO:0043123">
    <property type="term" value="P:positive regulation of canonical NF-kappaB signal transduction"/>
    <property type="evidence" value="ECO:0007669"/>
    <property type="project" value="TreeGrafter"/>
</dbReference>
<dbReference type="GO" id="GO:0008284">
    <property type="term" value="P:positive regulation of cell population proliferation"/>
    <property type="evidence" value="ECO:0007669"/>
    <property type="project" value="TreeGrafter"/>
</dbReference>
<evidence type="ECO:0000256" key="1">
    <source>
        <dbReference type="ARBA" id="ARBA00007323"/>
    </source>
</evidence>
<accession>A0A3Q2CEZ2</accession>
<comment type="similarity">
    <text evidence="1">Belongs to the S-100 family.</text>
</comment>
<dbReference type="GO" id="GO:0046914">
    <property type="term" value="F:transition metal ion binding"/>
    <property type="evidence" value="ECO:0007669"/>
    <property type="project" value="InterPro"/>
</dbReference>
<evidence type="ECO:0000313" key="7">
    <source>
        <dbReference type="Proteomes" id="UP000265020"/>
    </source>
</evidence>
<keyword evidence="3" id="KW-0677">Repeat</keyword>
<protein>
    <submittedName>
        <fullName evidence="6">Protein S100-B-like</fullName>
    </submittedName>
</protein>
<sequence length="159" mass="18077">MSRPLASIRDTLSRAWRMRSLRVVNRYSSVSAVRLGEVHSTLLPSPQSHQDPDWKQQLLQMEASKDAASELESGMATIIKVFHKYSGQNCTLRKADLKALINNEMSHFIKKLKDNAILDKLFYDLDQNGDLEIDFKEFIALIAMVTSACHEVFIPSPKQ</sequence>
<dbReference type="STRING" id="28743.ENSCVAP00000003609"/>
<dbReference type="GO" id="GO:0005737">
    <property type="term" value="C:cytoplasm"/>
    <property type="evidence" value="ECO:0007669"/>
    <property type="project" value="TreeGrafter"/>
</dbReference>